<dbReference type="EMBL" id="JAAIUW010000003">
    <property type="protein sequence ID" value="KAF7837534.1"/>
    <property type="molecule type" value="Genomic_DNA"/>
</dbReference>
<comment type="caution">
    <text evidence="1">The sequence shown here is derived from an EMBL/GenBank/DDBJ whole genome shotgun (WGS) entry which is preliminary data.</text>
</comment>
<name>A0A834X3Y6_9FABA</name>
<dbReference type="AlphaFoldDB" id="A0A834X3Y6"/>
<accession>A0A834X3Y6</accession>
<evidence type="ECO:0000313" key="1">
    <source>
        <dbReference type="EMBL" id="KAF7837534.1"/>
    </source>
</evidence>
<evidence type="ECO:0000313" key="2">
    <source>
        <dbReference type="Proteomes" id="UP000634136"/>
    </source>
</evidence>
<gene>
    <name evidence="1" type="ORF">G2W53_006016</name>
</gene>
<dbReference type="Proteomes" id="UP000634136">
    <property type="component" value="Unassembled WGS sequence"/>
</dbReference>
<protein>
    <submittedName>
        <fullName evidence="1">Uncharacterized protein</fullName>
    </submittedName>
</protein>
<proteinExistence type="predicted"/>
<keyword evidence="2" id="KW-1185">Reference proteome</keyword>
<reference evidence="1" key="1">
    <citation type="submission" date="2020-09" db="EMBL/GenBank/DDBJ databases">
        <title>Genome-Enabled Discovery of Anthraquinone Biosynthesis in Senna tora.</title>
        <authorList>
            <person name="Kang S.-H."/>
            <person name="Pandey R.P."/>
            <person name="Lee C.-M."/>
            <person name="Sim J.-S."/>
            <person name="Jeong J.-T."/>
            <person name="Choi B.-S."/>
            <person name="Jung M."/>
            <person name="Ginzburg D."/>
            <person name="Zhao K."/>
            <person name="Won S.Y."/>
            <person name="Oh T.-J."/>
            <person name="Yu Y."/>
            <person name="Kim N.-H."/>
            <person name="Lee O.R."/>
            <person name="Lee T.-H."/>
            <person name="Bashyal P."/>
            <person name="Kim T.-S."/>
            <person name="Lee W.-H."/>
            <person name="Kawkins C."/>
            <person name="Kim C.-K."/>
            <person name="Kim J.S."/>
            <person name="Ahn B.O."/>
            <person name="Rhee S.Y."/>
            <person name="Sohng J.K."/>
        </authorList>
    </citation>
    <scope>NUCLEOTIDE SEQUENCE</scope>
    <source>
        <tissue evidence="1">Leaf</tissue>
    </source>
</reference>
<organism evidence="1 2">
    <name type="scientific">Senna tora</name>
    <dbReference type="NCBI Taxonomy" id="362788"/>
    <lineage>
        <taxon>Eukaryota</taxon>
        <taxon>Viridiplantae</taxon>
        <taxon>Streptophyta</taxon>
        <taxon>Embryophyta</taxon>
        <taxon>Tracheophyta</taxon>
        <taxon>Spermatophyta</taxon>
        <taxon>Magnoliopsida</taxon>
        <taxon>eudicotyledons</taxon>
        <taxon>Gunneridae</taxon>
        <taxon>Pentapetalae</taxon>
        <taxon>rosids</taxon>
        <taxon>fabids</taxon>
        <taxon>Fabales</taxon>
        <taxon>Fabaceae</taxon>
        <taxon>Caesalpinioideae</taxon>
        <taxon>Cassia clade</taxon>
        <taxon>Senna</taxon>
    </lineage>
</organism>
<sequence length="32" mass="3433">MGQNETDFLSNCKKIGASNGTDDDKALVVPYT</sequence>